<dbReference type="PROSITE" id="PS50850">
    <property type="entry name" value="MFS"/>
    <property type="match status" value="1"/>
</dbReference>
<evidence type="ECO:0000259" key="5">
    <source>
        <dbReference type="PROSITE" id="PS50850"/>
    </source>
</evidence>
<evidence type="ECO:0000256" key="3">
    <source>
        <dbReference type="ARBA" id="ARBA00023136"/>
    </source>
</evidence>
<dbReference type="AlphaFoldDB" id="A7HXS5"/>
<organism evidence="6 7">
    <name type="scientific">Parvibaculum lavamentivorans (strain DS-1 / DSM 13023 / NCIMB 13966)</name>
    <dbReference type="NCBI Taxonomy" id="402881"/>
    <lineage>
        <taxon>Bacteria</taxon>
        <taxon>Pseudomonadati</taxon>
        <taxon>Pseudomonadota</taxon>
        <taxon>Alphaproteobacteria</taxon>
        <taxon>Hyphomicrobiales</taxon>
        <taxon>Parvibaculaceae</taxon>
        <taxon>Parvibaculum</taxon>
    </lineage>
</organism>
<dbReference type="PANTHER" id="PTHR11360:SF290">
    <property type="entry name" value="MONOCARBOXYLATE MFS PERMEASE"/>
    <property type="match status" value="1"/>
</dbReference>
<accession>A7HXS5</accession>
<dbReference type="InterPro" id="IPR020846">
    <property type="entry name" value="MFS_dom"/>
</dbReference>
<feature type="transmembrane region" description="Helical" evidence="4">
    <location>
        <begin position="63"/>
        <end position="83"/>
    </location>
</feature>
<dbReference type="GO" id="GO:0022857">
    <property type="term" value="F:transmembrane transporter activity"/>
    <property type="evidence" value="ECO:0007669"/>
    <property type="project" value="InterPro"/>
</dbReference>
<dbReference type="InterPro" id="IPR036259">
    <property type="entry name" value="MFS_trans_sf"/>
</dbReference>
<dbReference type="KEGG" id="pla:Plav_3101"/>
<proteinExistence type="predicted"/>
<dbReference type="OrthoDB" id="9796632at2"/>
<feature type="transmembrane region" description="Helical" evidence="4">
    <location>
        <begin position="364"/>
        <end position="389"/>
    </location>
</feature>
<dbReference type="Pfam" id="PF07690">
    <property type="entry name" value="MFS_1"/>
    <property type="match status" value="1"/>
</dbReference>
<keyword evidence="7" id="KW-1185">Reference proteome</keyword>
<feature type="transmembrane region" description="Helical" evidence="4">
    <location>
        <begin position="183"/>
        <end position="200"/>
    </location>
</feature>
<dbReference type="EMBL" id="CP000774">
    <property type="protein sequence ID" value="ABS64708.1"/>
    <property type="molecule type" value="Genomic_DNA"/>
</dbReference>
<dbReference type="InterPro" id="IPR011701">
    <property type="entry name" value="MFS"/>
</dbReference>
<dbReference type="RefSeq" id="WP_012112030.1">
    <property type="nucleotide sequence ID" value="NC_009719.1"/>
</dbReference>
<gene>
    <name evidence="6" type="ordered locus">Plav_3101</name>
</gene>
<keyword evidence="3 4" id="KW-0472">Membrane</keyword>
<feature type="transmembrane region" description="Helical" evidence="4">
    <location>
        <begin position="20"/>
        <end position="43"/>
    </location>
</feature>
<feature type="transmembrane region" description="Helical" evidence="4">
    <location>
        <begin position="330"/>
        <end position="352"/>
    </location>
</feature>
<dbReference type="Proteomes" id="UP000006377">
    <property type="component" value="Chromosome"/>
</dbReference>
<evidence type="ECO:0000313" key="6">
    <source>
        <dbReference type="EMBL" id="ABS64708.1"/>
    </source>
</evidence>
<protein>
    <submittedName>
        <fullName evidence="6">Major facilitator superfamily MFS_1</fullName>
    </submittedName>
</protein>
<feature type="transmembrane region" description="Helical" evidence="4">
    <location>
        <begin position="395"/>
        <end position="421"/>
    </location>
</feature>
<dbReference type="HOGENOM" id="CLU_001265_59_9_5"/>
<feature type="transmembrane region" description="Helical" evidence="4">
    <location>
        <begin position="150"/>
        <end position="171"/>
    </location>
</feature>
<feature type="transmembrane region" description="Helical" evidence="4">
    <location>
        <begin position="275"/>
        <end position="293"/>
    </location>
</feature>
<feature type="domain" description="Major facilitator superfamily (MFS) profile" evidence="5">
    <location>
        <begin position="25"/>
        <end position="419"/>
    </location>
</feature>
<feature type="transmembrane region" description="Helical" evidence="4">
    <location>
        <begin position="116"/>
        <end position="138"/>
    </location>
</feature>
<evidence type="ECO:0000313" key="7">
    <source>
        <dbReference type="Proteomes" id="UP000006377"/>
    </source>
</evidence>
<keyword evidence="1 4" id="KW-0812">Transmembrane</keyword>
<dbReference type="PANTHER" id="PTHR11360">
    <property type="entry name" value="MONOCARBOXYLATE TRANSPORTER"/>
    <property type="match status" value="1"/>
</dbReference>
<dbReference type="STRING" id="402881.Plav_3101"/>
<evidence type="ECO:0000256" key="4">
    <source>
        <dbReference type="SAM" id="Phobius"/>
    </source>
</evidence>
<dbReference type="eggNOG" id="COG2271">
    <property type="taxonomic scope" value="Bacteria"/>
</dbReference>
<feature type="transmembrane region" description="Helical" evidence="4">
    <location>
        <begin position="240"/>
        <end position="263"/>
    </location>
</feature>
<dbReference type="InterPro" id="IPR050327">
    <property type="entry name" value="Proton-linked_MCT"/>
</dbReference>
<dbReference type="SUPFAM" id="SSF103473">
    <property type="entry name" value="MFS general substrate transporter"/>
    <property type="match status" value="1"/>
</dbReference>
<evidence type="ECO:0000256" key="2">
    <source>
        <dbReference type="ARBA" id="ARBA00022989"/>
    </source>
</evidence>
<sequence>MSAESATRSDQEEPAPRFFYGWYVVGAVLVIMTVTAGLGFYNLSVYLKAFVVQGGFSVAATSGATACFFIASGISGLGVAALIERYDPRWVITAGAFFSAFATLGAGYVTELWQLYLFYILFGVGYAGAALIPGTTLVARWFARRRSVALSYASTGLSLGGILLTPLSAWAIEHLGLGGAAPWLALVLIVGIVPVAWVLIRPSPQSMGLGPDGDPIARDESGVPLPADGIDFERAIRSRFFIFTTAAYIFAMMAQVGTIAHQYSLIFARSGDSGTARLAVASMAAASIIGRLVGGQALAYMPSRGFVLGLTVVQGAALACYAFAESTPMLIATTIIFGLTVGNLLMMQPLMVAEAFGLKAYGRVYSLTQLFMTAGVATGPAAIGFLYTWLGGYEVAFLIMAISSLVAFGLIVAAGPVRALIESKQNA</sequence>
<reference evidence="6 7" key="1">
    <citation type="journal article" date="2011" name="Stand. Genomic Sci.">
        <title>Complete genome sequence of Parvibaculum lavamentivorans type strain (DS-1(T)).</title>
        <authorList>
            <person name="Schleheck D."/>
            <person name="Weiss M."/>
            <person name="Pitluck S."/>
            <person name="Bruce D."/>
            <person name="Land M.L."/>
            <person name="Han S."/>
            <person name="Saunders E."/>
            <person name="Tapia R."/>
            <person name="Detter C."/>
            <person name="Brettin T."/>
            <person name="Han J."/>
            <person name="Woyke T."/>
            <person name="Goodwin L."/>
            <person name="Pennacchio L."/>
            <person name="Nolan M."/>
            <person name="Cook A.M."/>
            <person name="Kjelleberg S."/>
            <person name="Thomas T."/>
        </authorList>
    </citation>
    <scope>NUCLEOTIDE SEQUENCE [LARGE SCALE GENOMIC DNA]</scope>
    <source>
        <strain evidence="7">DS-1 / DSM 13023 / NCIMB 13966</strain>
    </source>
</reference>
<dbReference type="Gene3D" id="1.20.1250.20">
    <property type="entry name" value="MFS general substrate transporter like domains"/>
    <property type="match status" value="2"/>
</dbReference>
<feature type="transmembrane region" description="Helical" evidence="4">
    <location>
        <begin position="90"/>
        <end position="110"/>
    </location>
</feature>
<keyword evidence="2 4" id="KW-1133">Transmembrane helix</keyword>
<name>A7HXS5_PARL1</name>
<evidence type="ECO:0000256" key="1">
    <source>
        <dbReference type="ARBA" id="ARBA00022692"/>
    </source>
</evidence>
<feature type="transmembrane region" description="Helical" evidence="4">
    <location>
        <begin position="305"/>
        <end position="324"/>
    </location>
</feature>